<accession>A0AB34I4L7</accession>
<name>A0AB34I4L7_ESCRO</name>
<protein>
    <submittedName>
        <fullName evidence="2">Uncharacterized protein</fullName>
    </submittedName>
</protein>
<feature type="region of interest" description="Disordered" evidence="1">
    <location>
        <begin position="140"/>
        <end position="212"/>
    </location>
</feature>
<feature type="compositionally biased region" description="Basic and acidic residues" evidence="1">
    <location>
        <begin position="140"/>
        <end position="157"/>
    </location>
</feature>
<dbReference type="Proteomes" id="UP001159641">
    <property type="component" value="Unassembled WGS sequence"/>
</dbReference>
<sequence>MGTRHQPGAQSIPPSLRSWAPAVHVNSDSALLGAPCASSEPPGTGSRQRCAPAPQGLSPPEPFAVLIRAPAPPAGWCTGHPPARTSEPPPAPASRKLPVLSTAFLGRESCRFAASPKVGVYAAERYKYERLTVLCTRRRQEERAGTADRRGEDDHWESQGCQRGALDGVADPGKGGGRSPITRQPSRDGIAGRRARDSGGPLFISSNHNSVE</sequence>
<comment type="caution">
    <text evidence="2">The sequence shown here is derived from an EMBL/GenBank/DDBJ whole genome shotgun (WGS) entry which is preliminary data.</text>
</comment>
<gene>
    <name evidence="2" type="ORF">J1605_016654</name>
</gene>
<organism evidence="2 3">
    <name type="scientific">Eschrichtius robustus</name>
    <name type="common">California gray whale</name>
    <name type="synonym">Eschrichtius gibbosus</name>
    <dbReference type="NCBI Taxonomy" id="9764"/>
    <lineage>
        <taxon>Eukaryota</taxon>
        <taxon>Metazoa</taxon>
        <taxon>Chordata</taxon>
        <taxon>Craniata</taxon>
        <taxon>Vertebrata</taxon>
        <taxon>Euteleostomi</taxon>
        <taxon>Mammalia</taxon>
        <taxon>Eutheria</taxon>
        <taxon>Laurasiatheria</taxon>
        <taxon>Artiodactyla</taxon>
        <taxon>Whippomorpha</taxon>
        <taxon>Cetacea</taxon>
        <taxon>Mysticeti</taxon>
        <taxon>Eschrichtiidae</taxon>
        <taxon>Eschrichtius</taxon>
    </lineage>
</organism>
<feature type="region of interest" description="Disordered" evidence="1">
    <location>
        <begin position="32"/>
        <end position="95"/>
    </location>
</feature>
<reference evidence="2 3" key="1">
    <citation type="submission" date="2022-11" db="EMBL/GenBank/DDBJ databases">
        <title>Whole genome sequence of Eschrichtius robustus ER-17-0199.</title>
        <authorList>
            <person name="Bruniche-Olsen A."/>
            <person name="Black A.N."/>
            <person name="Fields C.J."/>
            <person name="Walden K."/>
            <person name="Dewoody J.A."/>
        </authorList>
    </citation>
    <scope>NUCLEOTIDE SEQUENCE [LARGE SCALE GENOMIC DNA]</scope>
    <source>
        <strain evidence="2">ER-17-0199</strain>
        <tissue evidence="2">Blubber</tissue>
    </source>
</reference>
<evidence type="ECO:0000256" key="1">
    <source>
        <dbReference type="SAM" id="MobiDB-lite"/>
    </source>
</evidence>
<evidence type="ECO:0000313" key="3">
    <source>
        <dbReference type="Proteomes" id="UP001159641"/>
    </source>
</evidence>
<dbReference type="AlphaFoldDB" id="A0AB34I4L7"/>
<evidence type="ECO:0000313" key="2">
    <source>
        <dbReference type="EMBL" id="KAJ8798509.1"/>
    </source>
</evidence>
<dbReference type="EMBL" id="JAIQCJ010000047">
    <property type="protein sequence ID" value="KAJ8798509.1"/>
    <property type="molecule type" value="Genomic_DNA"/>
</dbReference>
<proteinExistence type="predicted"/>
<keyword evidence="3" id="KW-1185">Reference proteome</keyword>